<dbReference type="Pfam" id="PF01227">
    <property type="entry name" value="GTP_cyclohydroI"/>
    <property type="match status" value="1"/>
</dbReference>
<reference evidence="6" key="1">
    <citation type="journal article" date="2015" name="Nature">
        <title>Complex archaea that bridge the gap between prokaryotes and eukaryotes.</title>
        <authorList>
            <person name="Spang A."/>
            <person name="Saw J.H."/>
            <person name="Jorgensen S.L."/>
            <person name="Zaremba-Niedzwiedzka K."/>
            <person name="Martijn J."/>
            <person name="Lind A.E."/>
            <person name="van Eijk R."/>
            <person name="Schleper C."/>
            <person name="Guy L."/>
            <person name="Ettema T.J."/>
        </authorList>
    </citation>
    <scope>NUCLEOTIDE SEQUENCE</scope>
</reference>
<dbReference type="NCBIfam" id="NF006826">
    <property type="entry name" value="PRK09347.1-3"/>
    <property type="match status" value="1"/>
</dbReference>
<dbReference type="GO" id="GO:0005737">
    <property type="term" value="C:cytoplasm"/>
    <property type="evidence" value="ECO:0007669"/>
    <property type="project" value="TreeGrafter"/>
</dbReference>
<accession>A0A0F9LD55</accession>
<dbReference type="UniPathway" id="UPA00848">
    <property type="reaction ID" value="UER00151"/>
</dbReference>
<keyword evidence="4" id="KW-0378">Hydrolase</keyword>
<protein>
    <recommendedName>
        <fullName evidence="3">GTP cyclohydrolase I</fullName>
        <ecNumber evidence="3">3.5.4.16</ecNumber>
    </recommendedName>
</protein>
<dbReference type="InterPro" id="IPR001474">
    <property type="entry name" value="GTP_CycHdrlase_I"/>
</dbReference>
<dbReference type="EMBL" id="LAZR01007448">
    <property type="protein sequence ID" value="KKM85201.1"/>
    <property type="molecule type" value="Genomic_DNA"/>
</dbReference>
<evidence type="ECO:0000313" key="6">
    <source>
        <dbReference type="EMBL" id="KKM85201.1"/>
    </source>
</evidence>
<evidence type="ECO:0000259" key="5">
    <source>
        <dbReference type="Pfam" id="PF01227"/>
    </source>
</evidence>
<dbReference type="InterPro" id="IPR020602">
    <property type="entry name" value="GTP_CycHdrlase_I_dom"/>
</dbReference>
<dbReference type="Gene3D" id="1.10.286.10">
    <property type="match status" value="1"/>
</dbReference>
<comment type="pathway">
    <text evidence="2">Cofactor biosynthesis; 7,8-dihydroneopterin triphosphate biosynthesis; 7,8-dihydroneopterin triphosphate from GTP: step 1/1.</text>
</comment>
<gene>
    <name evidence="6" type="ORF">LCGC14_1291470</name>
</gene>
<dbReference type="GO" id="GO:0005525">
    <property type="term" value="F:GTP binding"/>
    <property type="evidence" value="ECO:0007669"/>
    <property type="project" value="TreeGrafter"/>
</dbReference>
<organism evidence="6">
    <name type="scientific">marine sediment metagenome</name>
    <dbReference type="NCBI Taxonomy" id="412755"/>
    <lineage>
        <taxon>unclassified sequences</taxon>
        <taxon>metagenomes</taxon>
        <taxon>ecological metagenomes</taxon>
    </lineage>
</organism>
<name>A0A0F9LD55_9ZZZZ</name>
<dbReference type="Gene3D" id="3.30.1130.10">
    <property type="match status" value="1"/>
</dbReference>
<dbReference type="HAMAP" id="MF_00223">
    <property type="entry name" value="FolE"/>
    <property type="match status" value="1"/>
</dbReference>
<dbReference type="GO" id="GO:0046654">
    <property type="term" value="P:tetrahydrofolate biosynthetic process"/>
    <property type="evidence" value="ECO:0007669"/>
    <property type="project" value="InterPro"/>
</dbReference>
<evidence type="ECO:0000256" key="3">
    <source>
        <dbReference type="ARBA" id="ARBA00012715"/>
    </source>
</evidence>
<comment type="caution">
    <text evidence="6">The sequence shown here is derived from an EMBL/GenBank/DDBJ whole genome shotgun (WGS) entry which is preliminary data.</text>
</comment>
<dbReference type="PANTHER" id="PTHR11109">
    <property type="entry name" value="GTP CYCLOHYDROLASE I"/>
    <property type="match status" value="1"/>
</dbReference>
<comment type="catalytic activity">
    <reaction evidence="1">
        <text>GTP + H2O = 7,8-dihydroneopterin 3'-triphosphate + formate + H(+)</text>
        <dbReference type="Rhea" id="RHEA:17473"/>
        <dbReference type="ChEBI" id="CHEBI:15377"/>
        <dbReference type="ChEBI" id="CHEBI:15378"/>
        <dbReference type="ChEBI" id="CHEBI:15740"/>
        <dbReference type="ChEBI" id="CHEBI:37565"/>
        <dbReference type="ChEBI" id="CHEBI:58462"/>
        <dbReference type="EC" id="3.5.4.16"/>
    </reaction>
</comment>
<evidence type="ECO:0000256" key="4">
    <source>
        <dbReference type="ARBA" id="ARBA00022801"/>
    </source>
</evidence>
<sequence length="204" mass="22509">MAEQPDGAVGLPDGEDDPSEMLEQAARLIIGALHEDPTREGLIDTPRRFRDAFMEDFMPNGSPEEALGEMVMEETFDQMIMVRDVPIRSFCEHHILPWFGRVAIGYIPQDKTVGLSKLTRMVAAVGRGLTIQERCTEKLVLAMNSVLRPVGCIVVVEAVHTCTLLRGVRTELQTFTTSAAKGAFLVNPAARQEFLSLLLRGSIV</sequence>
<evidence type="ECO:0000256" key="1">
    <source>
        <dbReference type="ARBA" id="ARBA00001052"/>
    </source>
</evidence>
<dbReference type="EC" id="3.5.4.16" evidence="3"/>
<dbReference type="GO" id="GO:0008270">
    <property type="term" value="F:zinc ion binding"/>
    <property type="evidence" value="ECO:0007669"/>
    <property type="project" value="TreeGrafter"/>
</dbReference>
<proteinExistence type="inferred from homology"/>
<dbReference type="PANTHER" id="PTHR11109:SF7">
    <property type="entry name" value="GTP CYCLOHYDROLASE 1"/>
    <property type="match status" value="1"/>
</dbReference>
<feature type="domain" description="GTP cyclohydrolase I" evidence="5">
    <location>
        <begin position="23"/>
        <end position="197"/>
    </location>
</feature>
<dbReference type="InterPro" id="IPR043133">
    <property type="entry name" value="GTP-CH-I_C/QueF"/>
</dbReference>
<dbReference type="FunFam" id="3.30.1130.10:FF:000001">
    <property type="entry name" value="GTP cyclohydrolase 1"/>
    <property type="match status" value="1"/>
</dbReference>
<dbReference type="InterPro" id="IPR018234">
    <property type="entry name" value="GTP_CycHdrlase_I_CS"/>
</dbReference>
<dbReference type="SUPFAM" id="SSF55620">
    <property type="entry name" value="Tetrahydrobiopterin biosynthesis enzymes-like"/>
    <property type="match status" value="1"/>
</dbReference>
<dbReference type="PROSITE" id="PS00859">
    <property type="entry name" value="GTP_CYCLOHYDROL_1_1"/>
    <property type="match status" value="1"/>
</dbReference>
<dbReference type="InterPro" id="IPR043134">
    <property type="entry name" value="GTP-CH-I_N"/>
</dbReference>
<evidence type="ECO:0000256" key="2">
    <source>
        <dbReference type="ARBA" id="ARBA00005080"/>
    </source>
</evidence>
<dbReference type="AlphaFoldDB" id="A0A0F9LD55"/>
<dbReference type="GO" id="GO:0003934">
    <property type="term" value="F:GTP cyclohydrolase I activity"/>
    <property type="evidence" value="ECO:0007669"/>
    <property type="project" value="UniProtKB-EC"/>
</dbReference>
<dbReference type="GO" id="GO:0006729">
    <property type="term" value="P:tetrahydrobiopterin biosynthetic process"/>
    <property type="evidence" value="ECO:0007669"/>
    <property type="project" value="TreeGrafter"/>
</dbReference>